<dbReference type="CDD" id="cd06261">
    <property type="entry name" value="TM_PBP2"/>
    <property type="match status" value="1"/>
</dbReference>
<feature type="transmembrane region" description="Helical" evidence="9">
    <location>
        <begin position="243"/>
        <end position="264"/>
    </location>
</feature>
<comment type="subunit">
    <text evidence="2">The complex is composed of two ATP-binding proteins (CysA), two transmembrane proteins (CysT and CysW) and a solute-binding protein (CysP).</text>
</comment>
<evidence type="ECO:0000256" key="7">
    <source>
        <dbReference type="ARBA" id="ARBA00023136"/>
    </source>
</evidence>
<evidence type="ECO:0000256" key="5">
    <source>
        <dbReference type="ARBA" id="ARBA00022989"/>
    </source>
</evidence>
<dbReference type="Gene3D" id="1.10.3720.10">
    <property type="entry name" value="MetI-like"/>
    <property type="match status" value="1"/>
</dbReference>
<keyword evidence="4 9" id="KW-0812">Transmembrane</keyword>
<feature type="domain" description="ABC transmembrane type-1" evidence="10">
    <location>
        <begin position="61"/>
        <end position="264"/>
    </location>
</feature>
<dbReference type="Pfam" id="PF00528">
    <property type="entry name" value="BPD_transp_1"/>
    <property type="match status" value="1"/>
</dbReference>
<dbReference type="NCBIfam" id="TIGR02139">
    <property type="entry name" value="permease_CysT"/>
    <property type="match status" value="1"/>
</dbReference>
<dbReference type="EMBL" id="CP069127">
    <property type="protein sequence ID" value="QRG69991.1"/>
    <property type="molecule type" value="Genomic_DNA"/>
</dbReference>
<feature type="transmembrane region" description="Helical" evidence="9">
    <location>
        <begin position="61"/>
        <end position="87"/>
    </location>
</feature>
<reference evidence="11 12" key="1">
    <citation type="submission" date="2021-01" db="EMBL/GenBank/DDBJ databases">
        <title>Identification of strong promoters based on the transcriptome of Brevibacillus choshinensis.</title>
        <authorList>
            <person name="Yao D."/>
            <person name="Zhang K."/>
            <person name="Wu J."/>
        </authorList>
    </citation>
    <scope>NUCLEOTIDE SEQUENCE [LARGE SCALE GENOMIC DNA]</scope>
    <source>
        <strain evidence="11 12">HPD31-SP3</strain>
    </source>
</reference>
<keyword evidence="12" id="KW-1185">Reference proteome</keyword>
<dbReference type="InterPro" id="IPR005667">
    <property type="entry name" value="Sulph_transpt2"/>
</dbReference>
<evidence type="ECO:0000256" key="9">
    <source>
        <dbReference type="RuleBase" id="RU366001"/>
    </source>
</evidence>
<feature type="transmembrane region" description="Helical" evidence="9">
    <location>
        <begin position="21"/>
        <end position="41"/>
    </location>
</feature>
<dbReference type="InterPro" id="IPR011865">
    <property type="entry name" value="CysT_permease"/>
</dbReference>
<evidence type="ECO:0000256" key="3">
    <source>
        <dbReference type="ARBA" id="ARBA00022448"/>
    </source>
</evidence>
<evidence type="ECO:0000256" key="6">
    <source>
        <dbReference type="ARBA" id="ARBA00023032"/>
    </source>
</evidence>
<evidence type="ECO:0000256" key="8">
    <source>
        <dbReference type="ARBA" id="ARBA00025323"/>
    </source>
</evidence>
<dbReference type="PROSITE" id="PS50928">
    <property type="entry name" value="ABC_TM1"/>
    <property type="match status" value="1"/>
</dbReference>
<dbReference type="PANTHER" id="PTHR30406">
    <property type="entry name" value="SULFATE TRANSPORT SYSTEM PERMEASE PROTEIN"/>
    <property type="match status" value="1"/>
</dbReference>
<evidence type="ECO:0000313" key="11">
    <source>
        <dbReference type="EMBL" id="QRG69991.1"/>
    </source>
</evidence>
<gene>
    <name evidence="11" type="primary">cysT</name>
    <name evidence="11" type="ORF">JNE38_13200</name>
</gene>
<feature type="transmembrane region" description="Helical" evidence="9">
    <location>
        <begin position="99"/>
        <end position="121"/>
    </location>
</feature>
<dbReference type="NCBIfam" id="TIGR00969">
    <property type="entry name" value="3a0106s02"/>
    <property type="match status" value="1"/>
</dbReference>
<evidence type="ECO:0000259" key="10">
    <source>
        <dbReference type="PROSITE" id="PS50928"/>
    </source>
</evidence>
<dbReference type="SUPFAM" id="SSF161098">
    <property type="entry name" value="MetI-like"/>
    <property type="match status" value="1"/>
</dbReference>
<dbReference type="InterPro" id="IPR000515">
    <property type="entry name" value="MetI-like"/>
</dbReference>
<dbReference type="PANTHER" id="PTHR30406:SF8">
    <property type="entry name" value="SULFATE TRANSPORT SYSTEM PERMEASE PROTEIN CYST"/>
    <property type="match status" value="1"/>
</dbReference>
<evidence type="ECO:0000256" key="4">
    <source>
        <dbReference type="ARBA" id="ARBA00022692"/>
    </source>
</evidence>
<keyword evidence="3 9" id="KW-0813">Transport</keyword>
<dbReference type="Proteomes" id="UP000596248">
    <property type="component" value="Chromosome"/>
</dbReference>
<comment type="function">
    <text evidence="9">Part of the ABC transporter complex (TC 3.A.1.6.1) involved in sulfate/thiosulfate import.</text>
</comment>
<name>A0ABX7FUQ1_BRECH</name>
<evidence type="ECO:0000256" key="1">
    <source>
        <dbReference type="ARBA" id="ARBA00004141"/>
    </source>
</evidence>
<dbReference type="RefSeq" id="WP_203356965.1">
    <property type="nucleotide sequence ID" value="NZ_CP069127.1"/>
</dbReference>
<feature type="transmembrane region" description="Helical" evidence="9">
    <location>
        <begin position="189"/>
        <end position="210"/>
    </location>
</feature>
<protein>
    <recommendedName>
        <fullName evidence="9">Sulfate transport system permease protein CysT</fullName>
    </recommendedName>
</protein>
<keyword evidence="7 9" id="KW-0472">Membrane</keyword>
<comment type="subcellular location">
    <subcellularLocation>
        <location evidence="1">Membrane</location>
        <topology evidence="1">Multi-pass membrane protein</topology>
    </subcellularLocation>
</comment>
<comment type="function">
    <text evidence="8">Part of the ABC transporter complex CysAWTP (TC 3.A.1.6.1) involved in sulfate/thiosulfate import. Probably responsible for the translocation of the substrate across the membrane.</text>
</comment>
<keyword evidence="6 9" id="KW-0764">Sulfate transport</keyword>
<comment type="caution">
    <text evidence="9">Lacks conserved residue(s) required for the propagation of feature annotation.</text>
</comment>
<accession>A0ABX7FUQ1</accession>
<sequence length="278" mass="30676">MRKTLRNKGFLPGFGMTMGYTIIYLSLLVLIPLSVLFLKATTMSWEQFVGTILDARVLASIRVSILSSFFAACVNAVFGVLVAWVLARYEFFGKRIIDGIVDLPFALPTAVGGIALTSIYAENGWLGQYLAEWGIKVAYTPLGIWVALTFIGLPFVVRTVQPVLQDWDLQMEEAAATLGATRWSTFIRVILPHLMPAVVTGFALAFARALGEYGSVVFISGNMPLKTEIVPLLIMTKLEQFDYAGATAIATVMLVASFVMLLIINYLQWRINKFDAAR</sequence>
<feature type="transmembrane region" description="Helical" evidence="9">
    <location>
        <begin position="133"/>
        <end position="157"/>
    </location>
</feature>
<evidence type="ECO:0000313" key="12">
    <source>
        <dbReference type="Proteomes" id="UP000596248"/>
    </source>
</evidence>
<organism evidence="11 12">
    <name type="scientific">Brevibacillus choshinensis</name>
    <dbReference type="NCBI Taxonomy" id="54911"/>
    <lineage>
        <taxon>Bacteria</taxon>
        <taxon>Bacillati</taxon>
        <taxon>Bacillota</taxon>
        <taxon>Bacilli</taxon>
        <taxon>Bacillales</taxon>
        <taxon>Paenibacillaceae</taxon>
        <taxon>Brevibacillus</taxon>
    </lineage>
</organism>
<proteinExistence type="inferred from homology"/>
<comment type="similarity">
    <text evidence="9">Belongs to the binding-protein-dependent transport system permease family. CysTW subfamily.</text>
</comment>
<keyword evidence="5 9" id="KW-1133">Transmembrane helix</keyword>
<evidence type="ECO:0000256" key="2">
    <source>
        <dbReference type="ARBA" id="ARBA00011779"/>
    </source>
</evidence>
<dbReference type="InterPro" id="IPR035906">
    <property type="entry name" value="MetI-like_sf"/>
</dbReference>